<evidence type="ECO:0000256" key="1">
    <source>
        <dbReference type="SAM" id="MobiDB-lite"/>
    </source>
</evidence>
<reference evidence="2" key="1">
    <citation type="submission" date="2021-01" db="EMBL/GenBank/DDBJ databases">
        <authorList>
            <consortium name="Genoscope - CEA"/>
            <person name="William W."/>
        </authorList>
    </citation>
    <scope>NUCLEOTIDE SEQUENCE</scope>
</reference>
<dbReference type="EMBL" id="CAJJDN010000004">
    <property type="protein sequence ID" value="CAD8049598.1"/>
    <property type="molecule type" value="Genomic_DNA"/>
</dbReference>
<protein>
    <submittedName>
        <fullName evidence="2">Uncharacterized protein</fullName>
    </submittedName>
</protein>
<organism evidence="2 3">
    <name type="scientific">Paramecium sonneborni</name>
    <dbReference type="NCBI Taxonomy" id="65129"/>
    <lineage>
        <taxon>Eukaryota</taxon>
        <taxon>Sar</taxon>
        <taxon>Alveolata</taxon>
        <taxon>Ciliophora</taxon>
        <taxon>Intramacronucleata</taxon>
        <taxon>Oligohymenophorea</taxon>
        <taxon>Peniculida</taxon>
        <taxon>Parameciidae</taxon>
        <taxon>Paramecium</taxon>
    </lineage>
</organism>
<comment type="caution">
    <text evidence="2">The sequence shown here is derived from an EMBL/GenBank/DDBJ whole genome shotgun (WGS) entry which is preliminary data.</text>
</comment>
<proteinExistence type="predicted"/>
<dbReference type="Proteomes" id="UP000692954">
    <property type="component" value="Unassembled WGS sequence"/>
</dbReference>
<feature type="region of interest" description="Disordered" evidence="1">
    <location>
        <begin position="1"/>
        <end position="24"/>
    </location>
</feature>
<accession>A0A8S1K2H2</accession>
<evidence type="ECO:0000313" key="3">
    <source>
        <dbReference type="Proteomes" id="UP000692954"/>
    </source>
</evidence>
<dbReference type="AlphaFoldDB" id="A0A8S1K2H2"/>
<evidence type="ECO:0000313" key="2">
    <source>
        <dbReference type="EMBL" id="CAD8049598.1"/>
    </source>
</evidence>
<dbReference type="OrthoDB" id="290076at2759"/>
<gene>
    <name evidence="2" type="ORF">PSON_ATCC_30995.1.T0040218</name>
</gene>
<keyword evidence="3" id="KW-1185">Reference proteome</keyword>
<sequence>MQASQEKLPKLDLTNRRSQSMATSNPALKKLKETLMIDNQTSTRQLKRKEGDILDSILEDANLILGNKQLEKNIYQLKELGLLKQYDPTIAIQQGYKKSNYVMNDYHNKSTTNGYARNYGGLFYNR</sequence>
<name>A0A8S1K2H2_9CILI</name>